<keyword evidence="9" id="KW-1185">Reference proteome</keyword>
<dbReference type="Proteomes" id="UP001302316">
    <property type="component" value="Unassembled WGS sequence"/>
</dbReference>
<dbReference type="InterPro" id="IPR001789">
    <property type="entry name" value="Sig_transdc_resp-reg_receiver"/>
</dbReference>
<dbReference type="Pfam" id="PF00072">
    <property type="entry name" value="Response_reg"/>
    <property type="match status" value="1"/>
</dbReference>
<dbReference type="GO" id="GO:0003677">
    <property type="term" value="F:DNA binding"/>
    <property type="evidence" value="ECO:0007669"/>
    <property type="project" value="UniProtKB-KW"/>
</dbReference>
<keyword evidence="1 5" id="KW-0597">Phosphoprotein</keyword>
<protein>
    <submittedName>
        <fullName evidence="8">Response regulator transcription factor</fullName>
    </submittedName>
</protein>
<proteinExistence type="predicted"/>
<dbReference type="CDD" id="cd17535">
    <property type="entry name" value="REC_NarL-like"/>
    <property type="match status" value="1"/>
</dbReference>
<dbReference type="InterPro" id="IPR058245">
    <property type="entry name" value="NreC/VraR/RcsB-like_REC"/>
</dbReference>
<keyword evidence="2" id="KW-0805">Transcription regulation</keyword>
<dbReference type="InterPro" id="IPR011006">
    <property type="entry name" value="CheY-like_superfamily"/>
</dbReference>
<evidence type="ECO:0000256" key="2">
    <source>
        <dbReference type="ARBA" id="ARBA00023015"/>
    </source>
</evidence>
<name>A0AAP6JFU2_9GAMM</name>
<evidence type="ECO:0000256" key="1">
    <source>
        <dbReference type="ARBA" id="ARBA00022553"/>
    </source>
</evidence>
<feature type="domain" description="Response regulatory" evidence="7">
    <location>
        <begin position="3"/>
        <end position="118"/>
    </location>
</feature>
<dbReference type="Pfam" id="PF00196">
    <property type="entry name" value="GerE"/>
    <property type="match status" value="1"/>
</dbReference>
<evidence type="ECO:0000259" key="7">
    <source>
        <dbReference type="PROSITE" id="PS50110"/>
    </source>
</evidence>
<sequence>MESILVIEDNPDTREWLKALAEEAFPGARVDEEATLEAGRAALEKGYNLALVDLSLPDGSGVDILIDIQTGHPDTFAVVTTIYDDDRHLFDAIRAGAKGYLLKDQPRERLVAQLKGIARGDPPLSPGVSRRILRYLAGGARRTESDAPRLTDREMEVLGLLSRGFNRHEIGKALDITANTAAGYVKSIYRKLHVSGRAEAIREAIGYGLVSTGRPEGD</sequence>
<dbReference type="CDD" id="cd06170">
    <property type="entry name" value="LuxR_C_like"/>
    <property type="match status" value="1"/>
</dbReference>
<dbReference type="SUPFAM" id="SSF46894">
    <property type="entry name" value="C-terminal effector domain of the bipartite response regulators"/>
    <property type="match status" value="1"/>
</dbReference>
<dbReference type="PRINTS" id="PR00038">
    <property type="entry name" value="HTHLUXR"/>
</dbReference>
<gene>
    <name evidence="8" type="ORF">VCB98_10400</name>
</gene>
<dbReference type="InterPro" id="IPR016032">
    <property type="entry name" value="Sig_transdc_resp-reg_C-effctor"/>
</dbReference>
<dbReference type="SUPFAM" id="SSF52172">
    <property type="entry name" value="CheY-like"/>
    <property type="match status" value="1"/>
</dbReference>
<keyword evidence="4" id="KW-0804">Transcription</keyword>
<feature type="domain" description="HTH luxR-type" evidence="6">
    <location>
        <begin position="143"/>
        <end position="208"/>
    </location>
</feature>
<evidence type="ECO:0000313" key="8">
    <source>
        <dbReference type="EMBL" id="MEA5446230.1"/>
    </source>
</evidence>
<evidence type="ECO:0000313" key="9">
    <source>
        <dbReference type="Proteomes" id="UP001302316"/>
    </source>
</evidence>
<organism evidence="8 9">
    <name type="scientific">Natronospira elongata</name>
    <dbReference type="NCBI Taxonomy" id="3110268"/>
    <lineage>
        <taxon>Bacteria</taxon>
        <taxon>Pseudomonadati</taxon>
        <taxon>Pseudomonadota</taxon>
        <taxon>Gammaproteobacteria</taxon>
        <taxon>Natronospirales</taxon>
        <taxon>Natronospiraceae</taxon>
        <taxon>Natronospira</taxon>
    </lineage>
</organism>
<dbReference type="PROSITE" id="PS50110">
    <property type="entry name" value="RESPONSE_REGULATORY"/>
    <property type="match status" value="1"/>
</dbReference>
<evidence type="ECO:0000259" key="6">
    <source>
        <dbReference type="PROSITE" id="PS50043"/>
    </source>
</evidence>
<dbReference type="PROSITE" id="PS50043">
    <property type="entry name" value="HTH_LUXR_2"/>
    <property type="match status" value="1"/>
</dbReference>
<dbReference type="PANTHER" id="PTHR43214:SF41">
    <property type="entry name" value="NITRATE_NITRITE RESPONSE REGULATOR PROTEIN NARP"/>
    <property type="match status" value="1"/>
</dbReference>
<dbReference type="PANTHER" id="PTHR43214">
    <property type="entry name" value="TWO-COMPONENT RESPONSE REGULATOR"/>
    <property type="match status" value="1"/>
</dbReference>
<evidence type="ECO:0000256" key="5">
    <source>
        <dbReference type="PROSITE-ProRule" id="PRU00169"/>
    </source>
</evidence>
<dbReference type="GO" id="GO:0006355">
    <property type="term" value="P:regulation of DNA-templated transcription"/>
    <property type="evidence" value="ECO:0007669"/>
    <property type="project" value="InterPro"/>
</dbReference>
<dbReference type="InterPro" id="IPR000792">
    <property type="entry name" value="Tscrpt_reg_LuxR_C"/>
</dbReference>
<dbReference type="Gene3D" id="3.40.50.2300">
    <property type="match status" value="1"/>
</dbReference>
<dbReference type="GO" id="GO:0000160">
    <property type="term" value="P:phosphorelay signal transduction system"/>
    <property type="evidence" value="ECO:0007669"/>
    <property type="project" value="InterPro"/>
</dbReference>
<feature type="modified residue" description="4-aspartylphosphate" evidence="5">
    <location>
        <position position="53"/>
    </location>
</feature>
<dbReference type="SMART" id="SM00448">
    <property type="entry name" value="REC"/>
    <property type="match status" value="1"/>
</dbReference>
<dbReference type="InterPro" id="IPR039420">
    <property type="entry name" value="WalR-like"/>
</dbReference>
<comment type="caution">
    <text evidence="8">The sequence shown here is derived from an EMBL/GenBank/DDBJ whole genome shotgun (WGS) entry which is preliminary data.</text>
</comment>
<accession>A0AAP6JFU2</accession>
<keyword evidence="3" id="KW-0238">DNA-binding</keyword>
<dbReference type="AlphaFoldDB" id="A0AAP6JFU2"/>
<reference evidence="8 9" key="1">
    <citation type="submission" date="2023-12" db="EMBL/GenBank/DDBJ databases">
        <title>Whole-genome sequencing of halo(alkali)philic microorganisms from hypersaline lakes.</title>
        <authorList>
            <person name="Sorokin D.Y."/>
            <person name="Merkel A.Y."/>
            <person name="Messina E."/>
            <person name="Yakimov M."/>
        </authorList>
    </citation>
    <scope>NUCLEOTIDE SEQUENCE [LARGE SCALE GENOMIC DNA]</scope>
    <source>
        <strain evidence="8 9">AB-CW1</strain>
    </source>
</reference>
<evidence type="ECO:0000256" key="4">
    <source>
        <dbReference type="ARBA" id="ARBA00023163"/>
    </source>
</evidence>
<dbReference type="RefSeq" id="WP_346052357.1">
    <property type="nucleotide sequence ID" value="NZ_JAYGII010000024.1"/>
</dbReference>
<dbReference type="EMBL" id="JAYGII010000024">
    <property type="protein sequence ID" value="MEA5446230.1"/>
    <property type="molecule type" value="Genomic_DNA"/>
</dbReference>
<dbReference type="SMART" id="SM00421">
    <property type="entry name" value="HTH_LUXR"/>
    <property type="match status" value="1"/>
</dbReference>
<evidence type="ECO:0000256" key="3">
    <source>
        <dbReference type="ARBA" id="ARBA00023125"/>
    </source>
</evidence>